<dbReference type="STRING" id="3088.A0A383VT56"/>
<dbReference type="InterPro" id="IPR016092">
    <property type="entry name" value="ATAP"/>
</dbReference>
<dbReference type="Gene3D" id="2.60.300.12">
    <property type="entry name" value="HesB-like domain"/>
    <property type="match status" value="1"/>
</dbReference>
<dbReference type="GO" id="GO:0005506">
    <property type="term" value="F:iron ion binding"/>
    <property type="evidence" value="ECO:0007669"/>
    <property type="project" value="TreeGrafter"/>
</dbReference>
<dbReference type="GO" id="GO:0051539">
    <property type="term" value="F:4 iron, 4 sulfur cluster binding"/>
    <property type="evidence" value="ECO:0007669"/>
    <property type="project" value="TreeGrafter"/>
</dbReference>
<dbReference type="PANTHER" id="PTHR43011">
    <property type="entry name" value="IRON-SULFUR CLUSTER ASSEMBLY 2 HOMOLOG, MITOCHONDRIAL"/>
    <property type="match status" value="1"/>
</dbReference>
<comment type="similarity">
    <text evidence="2">Belongs to the HesB/IscA family.</text>
</comment>
<evidence type="ECO:0000313" key="7">
    <source>
        <dbReference type="EMBL" id="SZX68361.1"/>
    </source>
</evidence>
<dbReference type="GO" id="GO:0051537">
    <property type="term" value="F:2 iron, 2 sulfur cluster binding"/>
    <property type="evidence" value="ECO:0007669"/>
    <property type="project" value="TreeGrafter"/>
</dbReference>
<evidence type="ECO:0000256" key="3">
    <source>
        <dbReference type="ARBA" id="ARBA00022723"/>
    </source>
</evidence>
<name>A0A383VT56_TETOB</name>
<dbReference type="Proteomes" id="UP000256970">
    <property type="component" value="Unassembled WGS sequence"/>
</dbReference>
<dbReference type="AlphaFoldDB" id="A0A383VT56"/>
<keyword evidence="5" id="KW-0496">Mitochondrion</keyword>
<dbReference type="GO" id="GO:0016226">
    <property type="term" value="P:iron-sulfur cluster assembly"/>
    <property type="evidence" value="ECO:0007669"/>
    <property type="project" value="InterPro"/>
</dbReference>
<evidence type="ECO:0000256" key="1">
    <source>
        <dbReference type="ARBA" id="ARBA00004173"/>
    </source>
</evidence>
<evidence type="ECO:0000256" key="5">
    <source>
        <dbReference type="ARBA" id="ARBA00023128"/>
    </source>
</evidence>
<dbReference type="PANTHER" id="PTHR43011:SF1">
    <property type="entry name" value="IRON-SULFUR CLUSTER ASSEMBLY 2 HOMOLOG, MITOCHONDRIAL"/>
    <property type="match status" value="1"/>
</dbReference>
<evidence type="ECO:0000259" key="6">
    <source>
        <dbReference type="Pfam" id="PF01521"/>
    </source>
</evidence>
<gene>
    <name evidence="7" type="ORF">BQ4739_LOCUS8720</name>
</gene>
<protein>
    <recommendedName>
        <fullName evidence="6">Core domain-containing protein</fullName>
    </recommendedName>
</protein>
<evidence type="ECO:0000256" key="4">
    <source>
        <dbReference type="ARBA" id="ARBA00023004"/>
    </source>
</evidence>
<evidence type="ECO:0000256" key="2">
    <source>
        <dbReference type="ARBA" id="ARBA00006718"/>
    </source>
</evidence>
<sequence>MQYAACSFVKAVTRKTPHLAFAATRQAATQGGGAGIVIDDSAVRRLRELQAETPDKPVMLRVEVEGGGCSGFQYKFKLDDSRAQAEDLVFERDGVRVVCDTVSIDFLRGAVLEYEDSLMRSAFQIAANPNAESACGCGTSFAAKL</sequence>
<reference evidence="7 8" key="1">
    <citation type="submission" date="2016-10" db="EMBL/GenBank/DDBJ databases">
        <authorList>
            <person name="Cai Z."/>
        </authorList>
    </citation>
    <scope>NUCLEOTIDE SEQUENCE [LARGE SCALE GENOMIC DNA]</scope>
</reference>
<dbReference type="FunFam" id="2.60.300.12:FF:000006">
    <property type="entry name" value="Iron-sulfur cluster assembly 2 mitochondrial"/>
    <property type="match status" value="1"/>
</dbReference>
<proteinExistence type="inferred from homology"/>
<evidence type="ECO:0000313" key="8">
    <source>
        <dbReference type="Proteomes" id="UP000256970"/>
    </source>
</evidence>
<dbReference type="EMBL" id="FNXT01000852">
    <property type="protein sequence ID" value="SZX68361.1"/>
    <property type="molecule type" value="Genomic_DNA"/>
</dbReference>
<dbReference type="InterPro" id="IPR000361">
    <property type="entry name" value="ATAP_core_dom"/>
</dbReference>
<dbReference type="Pfam" id="PF01521">
    <property type="entry name" value="Fe-S_biosyn"/>
    <property type="match status" value="1"/>
</dbReference>
<accession>A0A383VT56</accession>
<comment type="subcellular location">
    <subcellularLocation>
        <location evidence="1">Mitochondrion</location>
    </subcellularLocation>
</comment>
<dbReference type="GO" id="GO:0120510">
    <property type="term" value="C:mitochondrial [4Fe-4S] assembly complex"/>
    <property type="evidence" value="ECO:0007669"/>
    <property type="project" value="UniProtKB-ARBA"/>
</dbReference>
<keyword evidence="8" id="KW-1185">Reference proteome</keyword>
<keyword evidence="3" id="KW-0479">Metal-binding</keyword>
<feature type="domain" description="Core" evidence="6">
    <location>
        <begin position="36"/>
        <end position="138"/>
    </location>
</feature>
<dbReference type="InterPro" id="IPR035903">
    <property type="entry name" value="HesB-like_dom_sf"/>
</dbReference>
<dbReference type="SUPFAM" id="SSF89360">
    <property type="entry name" value="HesB-like domain"/>
    <property type="match status" value="1"/>
</dbReference>
<dbReference type="NCBIfam" id="TIGR00049">
    <property type="entry name" value="iron-sulfur cluster assembly accessory protein"/>
    <property type="match status" value="1"/>
</dbReference>
<keyword evidence="4" id="KW-0408">Iron</keyword>
<organism evidence="7 8">
    <name type="scientific">Tetradesmus obliquus</name>
    <name type="common">Green alga</name>
    <name type="synonym">Acutodesmus obliquus</name>
    <dbReference type="NCBI Taxonomy" id="3088"/>
    <lineage>
        <taxon>Eukaryota</taxon>
        <taxon>Viridiplantae</taxon>
        <taxon>Chlorophyta</taxon>
        <taxon>core chlorophytes</taxon>
        <taxon>Chlorophyceae</taxon>
        <taxon>CS clade</taxon>
        <taxon>Sphaeropleales</taxon>
        <taxon>Scenedesmaceae</taxon>
        <taxon>Tetradesmus</taxon>
    </lineage>
</organism>